<evidence type="ECO:0000256" key="3">
    <source>
        <dbReference type="ARBA" id="ARBA00022692"/>
    </source>
</evidence>
<evidence type="ECO:0000256" key="4">
    <source>
        <dbReference type="ARBA" id="ARBA00022729"/>
    </source>
</evidence>
<evidence type="ECO:0000259" key="10">
    <source>
        <dbReference type="Pfam" id="PF23598"/>
    </source>
</evidence>
<gene>
    <name evidence="11" type="ORF">SVIM_LOCUS385287</name>
</gene>
<evidence type="ECO:0000256" key="1">
    <source>
        <dbReference type="ARBA" id="ARBA00004479"/>
    </source>
</evidence>
<dbReference type="InterPro" id="IPR032675">
    <property type="entry name" value="LRR_dom_sf"/>
</dbReference>
<keyword evidence="2" id="KW-0433">Leucine-rich repeat</keyword>
<dbReference type="InterPro" id="IPR046956">
    <property type="entry name" value="RLP23-like"/>
</dbReference>
<keyword evidence="4" id="KW-0732">Signal</keyword>
<feature type="domain" description="Disease resistance R13L4/SHOC-2-like LRR" evidence="10">
    <location>
        <begin position="103"/>
        <end position="224"/>
    </location>
</feature>
<comment type="subcellular location">
    <subcellularLocation>
        <location evidence="1">Membrane</location>
        <topology evidence="1">Single-pass type I membrane protein</topology>
    </subcellularLocation>
</comment>
<keyword evidence="3" id="KW-0812">Transmembrane</keyword>
<dbReference type="Pfam" id="PF23598">
    <property type="entry name" value="LRR_14"/>
    <property type="match status" value="1"/>
</dbReference>
<keyword evidence="7" id="KW-0472">Membrane</keyword>
<dbReference type="PANTHER" id="PTHR48061:SF12">
    <property type="entry name" value="DISEASE RESISTANCE LIKE PROTEIN"/>
    <property type="match status" value="1"/>
</dbReference>
<dbReference type="SUPFAM" id="SSF52058">
    <property type="entry name" value="L domain-like"/>
    <property type="match status" value="1"/>
</dbReference>
<evidence type="ECO:0000256" key="9">
    <source>
        <dbReference type="ARBA" id="ARBA00023180"/>
    </source>
</evidence>
<accession>A0A6N2N1U4</accession>
<sequence length="243" mass="26903">MDSGHVIGLDLSSSFLYGSIDSNSTLFHLVHLGRLNLADNDFNNSEIPSDIRNLPSLFDLDLSLSAFSGEFPLGIFQLPNLRFLSIRLNPYLNGYLPEFQSGSQLETLLLRGTNFSGQLPESIGNLKSLKEFHAAECYFSGAIPSSLGNLTKLNSLDLSSNSFSGKIPSTFVNLRQLTYLSLYSNNFSSGTLHWLCNLTKLNFIGLSLTNSYGEIPSCLGNSSNSMQTYILRYQLLLSLIQRY</sequence>
<evidence type="ECO:0000256" key="6">
    <source>
        <dbReference type="ARBA" id="ARBA00022989"/>
    </source>
</evidence>
<keyword evidence="6" id="KW-1133">Transmembrane helix</keyword>
<proteinExistence type="predicted"/>
<dbReference type="Gene3D" id="3.80.10.10">
    <property type="entry name" value="Ribonuclease Inhibitor"/>
    <property type="match status" value="2"/>
</dbReference>
<dbReference type="AlphaFoldDB" id="A0A6N2N1U4"/>
<name>A0A6N2N1U4_SALVM</name>
<evidence type="ECO:0000313" key="11">
    <source>
        <dbReference type="EMBL" id="VFU54785.1"/>
    </source>
</evidence>
<keyword evidence="5" id="KW-0677">Repeat</keyword>
<evidence type="ECO:0000256" key="7">
    <source>
        <dbReference type="ARBA" id="ARBA00023136"/>
    </source>
</evidence>
<evidence type="ECO:0000256" key="2">
    <source>
        <dbReference type="ARBA" id="ARBA00022614"/>
    </source>
</evidence>
<dbReference type="PANTHER" id="PTHR48061">
    <property type="entry name" value="LEUCINE-RICH REPEAT RECEPTOR PROTEIN KINASE EMS1-LIKE-RELATED"/>
    <property type="match status" value="1"/>
</dbReference>
<dbReference type="InterPro" id="IPR055414">
    <property type="entry name" value="LRR_R13L4/SHOC2-like"/>
</dbReference>
<keyword evidence="9" id="KW-0325">Glycoprotein</keyword>
<dbReference type="GO" id="GO:0016020">
    <property type="term" value="C:membrane"/>
    <property type="evidence" value="ECO:0007669"/>
    <property type="project" value="UniProtKB-SubCell"/>
</dbReference>
<protein>
    <recommendedName>
        <fullName evidence="10">Disease resistance R13L4/SHOC-2-like LRR domain-containing protein</fullName>
    </recommendedName>
</protein>
<reference evidence="11" key="1">
    <citation type="submission" date="2019-03" db="EMBL/GenBank/DDBJ databases">
        <authorList>
            <person name="Mank J."/>
            <person name="Almeida P."/>
        </authorList>
    </citation>
    <scope>NUCLEOTIDE SEQUENCE</scope>
    <source>
        <strain evidence="11">78183</strain>
    </source>
</reference>
<dbReference type="EMBL" id="CAADRP010001852">
    <property type="protein sequence ID" value="VFU54785.1"/>
    <property type="molecule type" value="Genomic_DNA"/>
</dbReference>
<evidence type="ECO:0000256" key="8">
    <source>
        <dbReference type="ARBA" id="ARBA00023170"/>
    </source>
</evidence>
<keyword evidence="8" id="KW-0675">Receptor</keyword>
<organism evidence="11">
    <name type="scientific">Salix viminalis</name>
    <name type="common">Common osier</name>
    <name type="synonym">Basket willow</name>
    <dbReference type="NCBI Taxonomy" id="40686"/>
    <lineage>
        <taxon>Eukaryota</taxon>
        <taxon>Viridiplantae</taxon>
        <taxon>Streptophyta</taxon>
        <taxon>Embryophyta</taxon>
        <taxon>Tracheophyta</taxon>
        <taxon>Spermatophyta</taxon>
        <taxon>Magnoliopsida</taxon>
        <taxon>eudicotyledons</taxon>
        <taxon>Gunneridae</taxon>
        <taxon>Pentapetalae</taxon>
        <taxon>rosids</taxon>
        <taxon>fabids</taxon>
        <taxon>Malpighiales</taxon>
        <taxon>Salicaceae</taxon>
        <taxon>Saliceae</taxon>
        <taxon>Salix</taxon>
    </lineage>
</organism>
<evidence type="ECO:0000256" key="5">
    <source>
        <dbReference type="ARBA" id="ARBA00022737"/>
    </source>
</evidence>
<dbReference type="FunFam" id="3.80.10.10:FF:000041">
    <property type="entry name" value="LRR receptor-like serine/threonine-protein kinase ERECTA"/>
    <property type="match status" value="1"/>
</dbReference>